<protein>
    <submittedName>
        <fullName evidence="3">Uncharacterized protein</fullName>
    </submittedName>
</protein>
<dbReference type="AlphaFoldDB" id="A0A0R1KLA7"/>
<keyword evidence="4" id="KW-1185">Reference proteome</keyword>
<evidence type="ECO:0000313" key="4">
    <source>
        <dbReference type="Proteomes" id="UP000051515"/>
    </source>
</evidence>
<organism evidence="3 4">
    <name type="scientific">Companilactobacillus bobalius DSM 19674</name>
    <dbReference type="NCBI Taxonomy" id="1423788"/>
    <lineage>
        <taxon>Bacteria</taxon>
        <taxon>Bacillati</taxon>
        <taxon>Bacillota</taxon>
        <taxon>Bacilli</taxon>
        <taxon>Lactobacillales</taxon>
        <taxon>Lactobacillaceae</taxon>
        <taxon>Companilactobacillus</taxon>
        <taxon>Companilactobacillus bobalius</taxon>
    </lineage>
</organism>
<evidence type="ECO:0000256" key="2">
    <source>
        <dbReference type="SAM" id="Phobius"/>
    </source>
</evidence>
<gene>
    <name evidence="3" type="ORF">FC78_GL001115</name>
</gene>
<feature type="transmembrane region" description="Helical" evidence="2">
    <location>
        <begin position="152"/>
        <end position="176"/>
    </location>
</feature>
<keyword evidence="2" id="KW-0812">Transmembrane</keyword>
<reference evidence="3 4" key="1">
    <citation type="journal article" date="2015" name="Genome Announc.">
        <title>Expanding the biotechnology potential of lactobacilli through comparative genomics of 213 strains and associated genera.</title>
        <authorList>
            <person name="Sun Z."/>
            <person name="Harris H.M."/>
            <person name="McCann A."/>
            <person name="Guo C."/>
            <person name="Argimon S."/>
            <person name="Zhang W."/>
            <person name="Yang X."/>
            <person name="Jeffery I.B."/>
            <person name="Cooney J.C."/>
            <person name="Kagawa T.F."/>
            <person name="Liu W."/>
            <person name="Song Y."/>
            <person name="Salvetti E."/>
            <person name="Wrobel A."/>
            <person name="Rasinkangas P."/>
            <person name="Parkhill J."/>
            <person name="Rea M.C."/>
            <person name="O'Sullivan O."/>
            <person name="Ritari J."/>
            <person name="Douillard F.P."/>
            <person name="Paul Ross R."/>
            <person name="Yang R."/>
            <person name="Briner A.E."/>
            <person name="Felis G.E."/>
            <person name="de Vos W.M."/>
            <person name="Barrangou R."/>
            <person name="Klaenhammer T.R."/>
            <person name="Caufield P.W."/>
            <person name="Cui Y."/>
            <person name="Zhang H."/>
            <person name="O'Toole P.W."/>
        </authorList>
    </citation>
    <scope>NUCLEOTIDE SEQUENCE [LARGE SCALE GENOMIC DNA]</scope>
    <source>
        <strain evidence="3 4">DSM 19674</strain>
    </source>
</reference>
<feature type="transmembrane region" description="Helical" evidence="2">
    <location>
        <begin position="70"/>
        <end position="87"/>
    </location>
</feature>
<keyword evidence="2" id="KW-1133">Transmembrane helix</keyword>
<proteinExistence type="predicted"/>
<dbReference type="PATRIC" id="fig|1423788.3.peg.1147"/>
<feature type="compositionally biased region" description="Basic and acidic residues" evidence="1">
    <location>
        <begin position="16"/>
        <end position="37"/>
    </location>
</feature>
<evidence type="ECO:0000313" key="3">
    <source>
        <dbReference type="EMBL" id="KRK84107.1"/>
    </source>
</evidence>
<evidence type="ECO:0000256" key="1">
    <source>
        <dbReference type="SAM" id="MobiDB-lite"/>
    </source>
</evidence>
<dbReference type="Proteomes" id="UP000051515">
    <property type="component" value="Unassembled WGS sequence"/>
</dbReference>
<accession>A0A0R1KLA7</accession>
<name>A0A0R1KLA7_9LACO</name>
<feature type="transmembrane region" description="Helical" evidence="2">
    <location>
        <begin position="99"/>
        <end position="116"/>
    </location>
</feature>
<dbReference type="STRING" id="1423788.FC78_GL001115"/>
<comment type="caution">
    <text evidence="3">The sequence shown here is derived from an EMBL/GenBank/DDBJ whole genome shotgun (WGS) entry which is preliminary data.</text>
</comment>
<sequence>MTEKPKFGVGSMNSADIKKEKKESISENKSTEKSVDKDVHVEKSFGVGVKNEKSETSKNGLGEIFKSQGVSFWIISYVASVLIFMFLGSGRGLLDTMNLLLFPFTLILFSQLQVYLTGSLTGVARWLAPDFKSGANFDSGLLNIIWYVSKLALYYIVWGFSYFLGIIGIASIVITVNKANK</sequence>
<dbReference type="RefSeq" id="WP_056951198.1">
    <property type="nucleotide sequence ID" value="NZ_AZDY01000029.1"/>
</dbReference>
<keyword evidence="2" id="KW-0472">Membrane</keyword>
<feature type="region of interest" description="Disordered" evidence="1">
    <location>
        <begin position="1"/>
        <end position="37"/>
    </location>
</feature>
<dbReference type="EMBL" id="AZDY01000029">
    <property type="protein sequence ID" value="KRK84107.1"/>
    <property type="molecule type" value="Genomic_DNA"/>
</dbReference>